<dbReference type="AlphaFoldDB" id="A0A1I0T6Y0"/>
<dbReference type="InterPro" id="IPR046039">
    <property type="entry name" value="DUF5997"/>
</dbReference>
<reference evidence="2 3" key="1">
    <citation type="submission" date="2016-10" db="EMBL/GenBank/DDBJ databases">
        <authorList>
            <person name="de Groot N.N."/>
        </authorList>
    </citation>
    <scope>NUCLEOTIDE SEQUENCE [LARGE SCALE GENOMIC DNA]</scope>
    <source>
        <strain evidence="2 3">DSM 44908</strain>
    </source>
</reference>
<protein>
    <submittedName>
        <fullName evidence="2">Uncharacterized protein</fullName>
    </submittedName>
</protein>
<proteinExistence type="predicted"/>
<feature type="compositionally biased region" description="Basic and acidic residues" evidence="1">
    <location>
        <begin position="114"/>
        <end position="130"/>
    </location>
</feature>
<dbReference type="Proteomes" id="UP000182054">
    <property type="component" value="Unassembled WGS sequence"/>
</dbReference>
<feature type="region of interest" description="Disordered" evidence="1">
    <location>
        <begin position="114"/>
        <end position="136"/>
    </location>
</feature>
<organism evidence="2 3">
    <name type="scientific">Rhodococcoides kroppenstedtii</name>
    <dbReference type="NCBI Taxonomy" id="293050"/>
    <lineage>
        <taxon>Bacteria</taxon>
        <taxon>Bacillati</taxon>
        <taxon>Actinomycetota</taxon>
        <taxon>Actinomycetes</taxon>
        <taxon>Mycobacteriales</taxon>
        <taxon>Nocardiaceae</taxon>
        <taxon>Rhodococcoides</taxon>
    </lineage>
</organism>
<name>A0A1I0T6Y0_9NOCA</name>
<dbReference type="RefSeq" id="WP_371828486.1">
    <property type="nucleotide sequence ID" value="NZ_CP135915.1"/>
</dbReference>
<evidence type="ECO:0000256" key="1">
    <source>
        <dbReference type="SAM" id="MobiDB-lite"/>
    </source>
</evidence>
<dbReference type="Pfam" id="PF19460">
    <property type="entry name" value="DUF5997"/>
    <property type="match status" value="1"/>
</dbReference>
<accession>A0A1I0T6Y0</accession>
<dbReference type="GeneID" id="85485360"/>
<evidence type="ECO:0000313" key="2">
    <source>
        <dbReference type="EMBL" id="SFA47447.1"/>
    </source>
</evidence>
<evidence type="ECO:0000313" key="3">
    <source>
        <dbReference type="Proteomes" id="UP000182054"/>
    </source>
</evidence>
<sequence>MSTGDASQTMKPLTAAGKLGIYLPAAPEDFRSGSISRADLDALRADPPEWLRELWATGPFPRDVVARKLGVTNTALARNGVSDAMTQEQIDALVGEEPEWLIRERANLVEVQREATRVKEKEIERRERTNRPPKNR</sequence>
<dbReference type="EMBL" id="FOJN01000004">
    <property type="protein sequence ID" value="SFA47447.1"/>
    <property type="molecule type" value="Genomic_DNA"/>
</dbReference>
<gene>
    <name evidence="2" type="ORF">SAMN05444374_104206</name>
</gene>